<keyword evidence="5" id="KW-0808">Transferase</keyword>
<dbReference type="InterPro" id="IPR003594">
    <property type="entry name" value="HATPase_dom"/>
</dbReference>
<keyword evidence="16" id="KW-1185">Reference proteome</keyword>
<feature type="domain" description="Response regulatory" evidence="12">
    <location>
        <begin position="643"/>
        <end position="759"/>
    </location>
</feature>
<dbReference type="GO" id="GO:0006935">
    <property type="term" value="P:chemotaxis"/>
    <property type="evidence" value="ECO:0007669"/>
    <property type="project" value="InterPro"/>
</dbReference>
<dbReference type="SMART" id="SM00387">
    <property type="entry name" value="HATPase_c"/>
    <property type="match status" value="1"/>
</dbReference>
<feature type="domain" description="HPt" evidence="14">
    <location>
        <begin position="4"/>
        <end position="108"/>
    </location>
</feature>
<evidence type="ECO:0000256" key="8">
    <source>
        <dbReference type="ARBA" id="ARBA00035100"/>
    </source>
</evidence>
<dbReference type="Gene3D" id="2.30.30.40">
    <property type="entry name" value="SH3 Domains"/>
    <property type="match status" value="1"/>
</dbReference>
<accession>A0A7W6CCF2</accession>
<feature type="modified residue" description="4-aspartylphosphate" evidence="10">
    <location>
        <position position="692"/>
    </location>
</feature>
<organism evidence="15 16">
    <name type="scientific">Novosphingobium sediminicola</name>
    <dbReference type="NCBI Taxonomy" id="563162"/>
    <lineage>
        <taxon>Bacteria</taxon>
        <taxon>Pseudomonadati</taxon>
        <taxon>Pseudomonadota</taxon>
        <taxon>Alphaproteobacteria</taxon>
        <taxon>Sphingomonadales</taxon>
        <taxon>Sphingomonadaceae</taxon>
        <taxon>Novosphingobium</taxon>
    </lineage>
</organism>
<keyword evidence="7" id="KW-0902">Two-component regulatory system</keyword>
<evidence type="ECO:0000259" key="12">
    <source>
        <dbReference type="PROSITE" id="PS50110"/>
    </source>
</evidence>
<dbReference type="Gene3D" id="1.20.120.160">
    <property type="entry name" value="HPT domain"/>
    <property type="match status" value="1"/>
</dbReference>
<evidence type="ECO:0000313" key="16">
    <source>
        <dbReference type="Proteomes" id="UP000548867"/>
    </source>
</evidence>
<comment type="catalytic activity">
    <reaction evidence="1">
        <text>ATP + protein L-histidine = ADP + protein N-phospho-L-histidine.</text>
        <dbReference type="EC" id="2.7.13.3"/>
    </reaction>
</comment>
<evidence type="ECO:0000256" key="10">
    <source>
        <dbReference type="PROSITE-ProRule" id="PRU00169"/>
    </source>
</evidence>
<evidence type="ECO:0000259" key="13">
    <source>
        <dbReference type="PROSITE" id="PS50851"/>
    </source>
</evidence>
<dbReference type="PANTHER" id="PTHR43395">
    <property type="entry name" value="SENSOR HISTIDINE KINASE CHEA"/>
    <property type="match status" value="1"/>
</dbReference>
<dbReference type="CDD" id="cd00088">
    <property type="entry name" value="HPT"/>
    <property type="match status" value="1"/>
</dbReference>
<dbReference type="FunFam" id="3.30.565.10:FF:000016">
    <property type="entry name" value="Chemotaxis protein CheA, putative"/>
    <property type="match status" value="1"/>
</dbReference>
<dbReference type="InterPro" id="IPR036890">
    <property type="entry name" value="HATPase_C_sf"/>
</dbReference>
<protein>
    <recommendedName>
        <fullName evidence="3">Chemotaxis protein CheA</fullName>
        <ecNumber evidence="2">2.7.13.3</ecNumber>
    </recommendedName>
</protein>
<evidence type="ECO:0000259" key="14">
    <source>
        <dbReference type="PROSITE" id="PS50894"/>
    </source>
</evidence>
<dbReference type="GO" id="GO:0000155">
    <property type="term" value="F:phosphorelay sensor kinase activity"/>
    <property type="evidence" value="ECO:0007669"/>
    <property type="project" value="UniProtKB-ARBA"/>
</dbReference>
<dbReference type="Pfam" id="PF00072">
    <property type="entry name" value="Response_reg"/>
    <property type="match status" value="1"/>
</dbReference>
<keyword evidence="4 10" id="KW-0597">Phosphoprotein</keyword>
<dbReference type="InterPro" id="IPR008207">
    <property type="entry name" value="Sig_transdc_His_kin_Hpt_dom"/>
</dbReference>
<dbReference type="EC" id="2.7.13.3" evidence="2"/>
<dbReference type="InterPro" id="IPR002545">
    <property type="entry name" value="CheW-lke_dom"/>
</dbReference>
<feature type="modified residue" description="Phosphohistidine" evidence="9">
    <location>
        <position position="51"/>
    </location>
</feature>
<dbReference type="SUPFAM" id="SSF52172">
    <property type="entry name" value="CheY-like"/>
    <property type="match status" value="1"/>
</dbReference>
<dbReference type="SUPFAM" id="SSF47226">
    <property type="entry name" value="Histidine-containing phosphotransfer domain, HPT domain"/>
    <property type="match status" value="1"/>
</dbReference>
<evidence type="ECO:0000313" key="15">
    <source>
        <dbReference type="EMBL" id="MBB3954014.1"/>
    </source>
</evidence>
<dbReference type="SMART" id="SM00448">
    <property type="entry name" value="REC"/>
    <property type="match status" value="1"/>
</dbReference>
<proteinExistence type="predicted"/>
<dbReference type="InterPro" id="IPR051315">
    <property type="entry name" value="Bact_Chemotaxis_CheA"/>
</dbReference>
<dbReference type="InterPro" id="IPR036641">
    <property type="entry name" value="HPT_dom_sf"/>
</dbReference>
<feature type="domain" description="Histidine kinase" evidence="11">
    <location>
        <begin position="224"/>
        <end position="483"/>
    </location>
</feature>
<dbReference type="InterPro" id="IPR004358">
    <property type="entry name" value="Sig_transdc_His_kin-like_C"/>
</dbReference>
<evidence type="ECO:0000256" key="4">
    <source>
        <dbReference type="ARBA" id="ARBA00022553"/>
    </source>
</evidence>
<dbReference type="AlphaFoldDB" id="A0A7W6CCF2"/>
<evidence type="ECO:0000259" key="11">
    <source>
        <dbReference type="PROSITE" id="PS50109"/>
    </source>
</evidence>
<dbReference type="PROSITE" id="PS50894">
    <property type="entry name" value="HPT"/>
    <property type="match status" value="1"/>
</dbReference>
<dbReference type="InterPro" id="IPR036061">
    <property type="entry name" value="CheW-like_dom_sf"/>
</dbReference>
<sequence>MKHLDPSSLSLRDLFRIEAEEQTKALTDALLALEKDPCQGDMLECCMRAAHSLKGAARIVGVHPAVTVAHAMEDLFVLAQGGRVRLAPAQIDLLLSGVDLLSALAAQGEGENGFDEDIWQTDADRFAAALTATPAAPVDEDRVPEEVSVPGQVAIVPAVPEILPETPAAVSPERLLPERAGEAGDRALRVSAENLNRLLDMAGESLVETRRLAPLEQSLLRLKRMHHQAAAALDALQAALPVNMLDERAASALEEARRRLFDCRRQLSGGLDELEASNHRTTNLAHRLYNQALMVRMRPFGDGMGAFPRMVRDIARELGKQVRFEILGERTQVDRDILEKLDAPLGHLLRNALDHGMESPEERRAAGKPAEGFIRVEASHQAGALQINVSDDGRGIDLDAIRRTIIARGLAAQDTVARLSEAELLEFLFLPGFTMKSDVTEISGRGVGLDIVQDMIRQVRGRVRIISRHGEGTRFRLELPLTLSVVRALLVDIGGEPYAFPFAHIAGAMKVPANQVRTLEGRQHILIDGAAVGLVGAHQVLGCAAPEGVPEELCVVLLGAGEHMFALVVDGFTGGRELVVQPLDPRLGKIKDISAASLTEDGAPLLIIDVEDMLRSLEKLAATDRLAPVGREIGAQSGARRKRVLVVDDSFTVRELQRKLLDHHGYDVEVAVDGMDGWNALRQGGFDLVVSDIDMPRMDGIELVRRIRHDPVLKALPVMILSYKDREEDRLRGLEVGADYYLTKGSFQNDALIDAVIDLIGEGAA</sequence>
<dbReference type="EMBL" id="JACIDX010000003">
    <property type="protein sequence ID" value="MBB3954014.1"/>
    <property type="molecule type" value="Genomic_DNA"/>
</dbReference>
<dbReference type="RefSeq" id="WP_183623193.1">
    <property type="nucleotide sequence ID" value="NZ_JACIDX010000003.1"/>
</dbReference>
<evidence type="ECO:0000256" key="9">
    <source>
        <dbReference type="PROSITE-ProRule" id="PRU00110"/>
    </source>
</evidence>
<dbReference type="PROSITE" id="PS50109">
    <property type="entry name" value="HIS_KIN"/>
    <property type="match status" value="1"/>
</dbReference>
<dbReference type="Gene3D" id="3.40.50.2300">
    <property type="match status" value="1"/>
</dbReference>
<keyword evidence="6 15" id="KW-0418">Kinase</keyword>
<dbReference type="SMART" id="SM00073">
    <property type="entry name" value="HPT"/>
    <property type="match status" value="1"/>
</dbReference>
<evidence type="ECO:0000256" key="7">
    <source>
        <dbReference type="ARBA" id="ARBA00023012"/>
    </source>
</evidence>
<dbReference type="InterPro" id="IPR011006">
    <property type="entry name" value="CheY-like_superfamily"/>
</dbReference>
<dbReference type="PANTHER" id="PTHR43395:SF1">
    <property type="entry name" value="CHEMOTAXIS PROTEIN CHEA"/>
    <property type="match status" value="1"/>
</dbReference>
<evidence type="ECO:0000256" key="2">
    <source>
        <dbReference type="ARBA" id="ARBA00012438"/>
    </source>
</evidence>
<evidence type="ECO:0000256" key="3">
    <source>
        <dbReference type="ARBA" id="ARBA00021495"/>
    </source>
</evidence>
<dbReference type="InterPro" id="IPR005467">
    <property type="entry name" value="His_kinase_dom"/>
</dbReference>
<dbReference type="Proteomes" id="UP000548867">
    <property type="component" value="Unassembled WGS sequence"/>
</dbReference>
<evidence type="ECO:0000256" key="1">
    <source>
        <dbReference type="ARBA" id="ARBA00000085"/>
    </source>
</evidence>
<feature type="domain" description="CheW-like" evidence="13">
    <location>
        <begin position="485"/>
        <end position="619"/>
    </location>
</feature>
<comment type="function">
    <text evidence="8">Involved in the transmission of sensory signals from the chemoreceptors to the flagellar motors. CheA is autophosphorylated; it can transfer its phosphate group to either CheB or CheY.</text>
</comment>
<dbReference type="Pfam" id="PF01627">
    <property type="entry name" value="Hpt"/>
    <property type="match status" value="1"/>
</dbReference>
<name>A0A7W6CCF2_9SPHN</name>
<gene>
    <name evidence="15" type="ORF">GGR38_000941</name>
</gene>
<dbReference type="PROSITE" id="PS50851">
    <property type="entry name" value="CHEW"/>
    <property type="match status" value="1"/>
</dbReference>
<dbReference type="PROSITE" id="PS50110">
    <property type="entry name" value="RESPONSE_REGULATORY"/>
    <property type="match status" value="1"/>
</dbReference>
<comment type="caution">
    <text evidence="15">The sequence shown here is derived from an EMBL/GenBank/DDBJ whole genome shotgun (WGS) entry which is preliminary data.</text>
</comment>
<dbReference type="Pfam" id="PF01584">
    <property type="entry name" value="CheW"/>
    <property type="match status" value="1"/>
</dbReference>
<dbReference type="PRINTS" id="PR00344">
    <property type="entry name" value="BCTRLSENSOR"/>
</dbReference>
<dbReference type="SMART" id="SM00260">
    <property type="entry name" value="CheW"/>
    <property type="match status" value="1"/>
</dbReference>
<dbReference type="SUPFAM" id="SSF55874">
    <property type="entry name" value="ATPase domain of HSP90 chaperone/DNA topoisomerase II/histidine kinase"/>
    <property type="match status" value="1"/>
</dbReference>
<evidence type="ECO:0000256" key="6">
    <source>
        <dbReference type="ARBA" id="ARBA00022777"/>
    </source>
</evidence>
<dbReference type="Pfam" id="PF02518">
    <property type="entry name" value="HATPase_c"/>
    <property type="match status" value="1"/>
</dbReference>
<evidence type="ECO:0000256" key="5">
    <source>
        <dbReference type="ARBA" id="ARBA00022679"/>
    </source>
</evidence>
<dbReference type="SUPFAM" id="SSF50341">
    <property type="entry name" value="CheW-like"/>
    <property type="match status" value="1"/>
</dbReference>
<dbReference type="InterPro" id="IPR001789">
    <property type="entry name" value="Sig_transdc_resp-reg_receiver"/>
</dbReference>
<dbReference type="Gene3D" id="3.30.565.10">
    <property type="entry name" value="Histidine kinase-like ATPase, C-terminal domain"/>
    <property type="match status" value="1"/>
</dbReference>
<reference evidence="15 16" key="1">
    <citation type="submission" date="2020-08" db="EMBL/GenBank/DDBJ databases">
        <title>Genomic Encyclopedia of Type Strains, Phase IV (KMG-IV): sequencing the most valuable type-strain genomes for metagenomic binning, comparative biology and taxonomic classification.</title>
        <authorList>
            <person name="Goeker M."/>
        </authorList>
    </citation>
    <scope>NUCLEOTIDE SEQUENCE [LARGE SCALE GENOMIC DNA]</scope>
    <source>
        <strain evidence="15 16">DSM 27057</strain>
    </source>
</reference>